<feature type="domain" description="Putative heavy-metal chelation" evidence="1">
    <location>
        <begin position="97"/>
        <end position="231"/>
    </location>
</feature>
<proteinExistence type="predicted"/>
<dbReference type="Proteomes" id="UP001319921">
    <property type="component" value="Chromosome"/>
</dbReference>
<dbReference type="InterPro" id="IPR007161">
    <property type="entry name" value="DUF364"/>
</dbReference>
<gene>
    <name evidence="3" type="ORF">SACC_02300</name>
</gene>
<evidence type="ECO:0000259" key="1">
    <source>
        <dbReference type="Pfam" id="PF04016"/>
    </source>
</evidence>
<dbReference type="InterPro" id="IPR025251">
    <property type="entry name" value="DUF4213"/>
</dbReference>
<sequence>MILKEIVEELAFQLKQRKVINVCVSPTYTAIILDDQSIGVSHTIIDGEIEGVGEIVGKNAYEVVINNLDSNLQRSLSLAVLNAIGDIGQFTQGDPISLYSGNKLCVFGYSPQLTSHNFSTVVTYDFGSNEYKKIGNNEIRPFSSLSNEVCSTAIIFGSALVNNTIDKILSQVSANHMILTGVSSVDSPITLKTHGFEVIGKVFPIDKYRVFRIICEGGTNRILNKYMLKYFKKI</sequence>
<organism evidence="3 4">
    <name type="scientific">Saccharolobus caldissimus</name>
    <dbReference type="NCBI Taxonomy" id="1702097"/>
    <lineage>
        <taxon>Archaea</taxon>
        <taxon>Thermoproteota</taxon>
        <taxon>Thermoprotei</taxon>
        <taxon>Sulfolobales</taxon>
        <taxon>Sulfolobaceae</taxon>
        <taxon>Saccharolobus</taxon>
    </lineage>
</organism>
<accession>A0AAQ4CN32</accession>
<dbReference type="Gene3D" id="3.40.50.11590">
    <property type="match status" value="1"/>
</dbReference>
<name>A0AAQ4CN32_9CREN</name>
<dbReference type="GeneID" id="68864954"/>
<evidence type="ECO:0000313" key="4">
    <source>
        <dbReference type="Proteomes" id="UP001319921"/>
    </source>
</evidence>
<evidence type="ECO:0000313" key="3">
    <source>
        <dbReference type="EMBL" id="BDB97213.1"/>
    </source>
</evidence>
<dbReference type="Pfam" id="PF04016">
    <property type="entry name" value="DUF364"/>
    <property type="match status" value="1"/>
</dbReference>
<keyword evidence="4" id="KW-1185">Reference proteome</keyword>
<evidence type="ECO:0000259" key="2">
    <source>
        <dbReference type="Pfam" id="PF13938"/>
    </source>
</evidence>
<protein>
    <recommendedName>
        <fullName evidence="5">Heavy-metal chelation domain-containing protein</fullName>
    </recommendedName>
</protein>
<evidence type="ECO:0008006" key="5">
    <source>
        <dbReference type="Google" id="ProtNLM"/>
    </source>
</evidence>
<dbReference type="KEGG" id="scas:SACC_02300"/>
<feature type="domain" description="DUF4213" evidence="2">
    <location>
        <begin position="8"/>
        <end position="84"/>
    </location>
</feature>
<dbReference type="Pfam" id="PF13938">
    <property type="entry name" value="DUF4213"/>
    <property type="match status" value="1"/>
</dbReference>
<dbReference type="SUPFAM" id="SSF159713">
    <property type="entry name" value="Dhaf3308-like"/>
    <property type="match status" value="1"/>
</dbReference>
<reference evidence="3 4" key="1">
    <citation type="journal article" date="2022" name="Microbiol. Resour. Announc.">
        <title>Complete Genome Sequence of the Hyperthermophilic and Acidophilic Archaeon Saccharolobus caldissimus Strain HS-3T.</title>
        <authorList>
            <person name="Sakai H.D."/>
            <person name="Kurosawa N."/>
        </authorList>
    </citation>
    <scope>NUCLEOTIDE SEQUENCE [LARGE SCALE GENOMIC DNA]</scope>
    <source>
        <strain evidence="3 4">JCM32116</strain>
    </source>
</reference>
<dbReference type="EMBL" id="AP025226">
    <property type="protein sequence ID" value="BDB97213.1"/>
    <property type="molecule type" value="Genomic_DNA"/>
</dbReference>
<dbReference type="RefSeq" id="WP_229571231.1">
    <property type="nucleotide sequence ID" value="NZ_AP025226.1"/>
</dbReference>
<dbReference type="AlphaFoldDB" id="A0AAQ4CN32"/>